<dbReference type="PRINTS" id="PR00385">
    <property type="entry name" value="P450"/>
</dbReference>
<organism evidence="9 10">
    <name type="scientific">Conidiobolus coronatus (strain ATCC 28846 / CBS 209.66 / NRRL 28638)</name>
    <name type="common">Delacroixia coronata</name>
    <dbReference type="NCBI Taxonomy" id="796925"/>
    <lineage>
        <taxon>Eukaryota</taxon>
        <taxon>Fungi</taxon>
        <taxon>Fungi incertae sedis</taxon>
        <taxon>Zoopagomycota</taxon>
        <taxon>Entomophthoromycotina</taxon>
        <taxon>Entomophthoromycetes</taxon>
        <taxon>Entomophthorales</taxon>
        <taxon>Ancylistaceae</taxon>
        <taxon>Conidiobolus</taxon>
    </lineage>
</organism>
<dbReference type="InterPro" id="IPR002401">
    <property type="entry name" value="Cyt_P450_E_grp-I"/>
</dbReference>
<name>A0A137P7N3_CONC2</name>
<dbReference type="InterPro" id="IPR001128">
    <property type="entry name" value="Cyt_P450"/>
</dbReference>
<evidence type="ECO:0000256" key="7">
    <source>
        <dbReference type="ARBA" id="ARBA00023033"/>
    </source>
</evidence>
<dbReference type="STRING" id="796925.A0A137P7N3"/>
<dbReference type="EMBL" id="KQ964486">
    <property type="protein sequence ID" value="KXN71027.1"/>
    <property type="molecule type" value="Genomic_DNA"/>
</dbReference>
<dbReference type="OrthoDB" id="1470350at2759"/>
<evidence type="ECO:0000256" key="8">
    <source>
        <dbReference type="PIRSR" id="PIRSR602401-1"/>
    </source>
</evidence>
<dbReference type="PRINTS" id="PR00463">
    <property type="entry name" value="EP450I"/>
</dbReference>
<evidence type="ECO:0000256" key="5">
    <source>
        <dbReference type="ARBA" id="ARBA00023002"/>
    </source>
</evidence>
<feature type="binding site" description="axial binding residue" evidence="8">
    <location>
        <position position="438"/>
    </location>
    <ligand>
        <name>heme</name>
        <dbReference type="ChEBI" id="CHEBI:30413"/>
    </ligand>
    <ligandPart>
        <name>Fe</name>
        <dbReference type="ChEBI" id="CHEBI:18248"/>
    </ligandPart>
</feature>
<accession>A0A137P7N3</accession>
<dbReference type="GO" id="GO:0004497">
    <property type="term" value="F:monooxygenase activity"/>
    <property type="evidence" value="ECO:0007669"/>
    <property type="project" value="UniProtKB-KW"/>
</dbReference>
<dbReference type="PANTHER" id="PTHR24292">
    <property type="entry name" value="CYTOCHROME P450"/>
    <property type="match status" value="1"/>
</dbReference>
<keyword evidence="10" id="KW-1185">Reference proteome</keyword>
<keyword evidence="7" id="KW-0503">Monooxygenase</keyword>
<dbReference type="Gene3D" id="1.10.630.10">
    <property type="entry name" value="Cytochrome P450"/>
    <property type="match status" value="1"/>
</dbReference>
<dbReference type="PANTHER" id="PTHR24292:SF102">
    <property type="entry name" value="CYTOCHROME P450 FAMILY-RELATED"/>
    <property type="match status" value="1"/>
</dbReference>
<reference evidence="9 10" key="1">
    <citation type="journal article" date="2015" name="Genome Biol. Evol.">
        <title>Phylogenomic analyses indicate that early fungi evolved digesting cell walls of algal ancestors of land plants.</title>
        <authorList>
            <person name="Chang Y."/>
            <person name="Wang S."/>
            <person name="Sekimoto S."/>
            <person name="Aerts A.L."/>
            <person name="Choi C."/>
            <person name="Clum A."/>
            <person name="LaButti K.M."/>
            <person name="Lindquist E.A."/>
            <person name="Yee Ngan C."/>
            <person name="Ohm R.A."/>
            <person name="Salamov A.A."/>
            <person name="Grigoriev I.V."/>
            <person name="Spatafora J.W."/>
            <person name="Berbee M.L."/>
        </authorList>
    </citation>
    <scope>NUCLEOTIDE SEQUENCE [LARGE SCALE GENOMIC DNA]</scope>
    <source>
        <strain evidence="9 10">NRRL 28638</strain>
    </source>
</reference>
<evidence type="ECO:0000256" key="4">
    <source>
        <dbReference type="ARBA" id="ARBA00022723"/>
    </source>
</evidence>
<dbReference type="GO" id="GO:0016705">
    <property type="term" value="F:oxidoreductase activity, acting on paired donors, with incorporation or reduction of molecular oxygen"/>
    <property type="evidence" value="ECO:0007669"/>
    <property type="project" value="InterPro"/>
</dbReference>
<keyword evidence="3 8" id="KW-0349">Heme</keyword>
<dbReference type="SUPFAM" id="SSF48264">
    <property type="entry name" value="Cytochrome P450"/>
    <property type="match status" value="1"/>
</dbReference>
<evidence type="ECO:0000256" key="3">
    <source>
        <dbReference type="ARBA" id="ARBA00022617"/>
    </source>
</evidence>
<comment type="cofactor">
    <cofactor evidence="1 8">
        <name>heme</name>
        <dbReference type="ChEBI" id="CHEBI:30413"/>
    </cofactor>
</comment>
<proteinExistence type="inferred from homology"/>
<protein>
    <submittedName>
        <fullName evidence="9">Cytochrome P450</fullName>
    </submittedName>
</protein>
<dbReference type="AlphaFoldDB" id="A0A137P7N3"/>
<dbReference type="GO" id="GO:0020037">
    <property type="term" value="F:heme binding"/>
    <property type="evidence" value="ECO:0007669"/>
    <property type="project" value="InterPro"/>
</dbReference>
<dbReference type="OMA" id="KETHYIK"/>
<evidence type="ECO:0000313" key="9">
    <source>
        <dbReference type="EMBL" id="KXN71027.1"/>
    </source>
</evidence>
<evidence type="ECO:0000256" key="6">
    <source>
        <dbReference type="ARBA" id="ARBA00023004"/>
    </source>
</evidence>
<comment type="similarity">
    <text evidence="2">Belongs to the cytochrome P450 family.</text>
</comment>
<dbReference type="InterPro" id="IPR050476">
    <property type="entry name" value="Insect_CytP450_Detox"/>
</dbReference>
<sequence>MMYLIAASVVVVTYFTLKWLNIYKKPKEWKYIPTISALEGLYRAFTNPVPIDVDFEKHTLPYIDDNGMTTICDLFSGYSLFVTDPDSLKQILKNTDIFVKEPFAEKNEALFKEHFGVQQVVSANGEDWKRMRKVMNPIFNRSWKPELFGECFNQVIEEWDKLEGKDILIHDQIQRMTLDVMGKAFFDFDFEAVRNPESKLYKLYHDITNGLFKDIAYLIFPILDHIPYLKRYALHAKVAEYNLFVENLIERRRQEILDGKANNDNLLTQFVQASMPTDKEEAVLSDRELRDNLKIFFVAGHDTTANTISAIIYYLARYPDVQAKLRSEIIEIMGESDSVRVPTVDQLKQMDYLNMVIKESTRCMTTAAVLSRRAAKPFTFSNGVQVPEGRMVNLHMWGLFHNPKYFPEPNKFDPERFRDPNCEANKSWIPFLTGSRTCIGMSFSLMEQRVALSMLVQAYIFQINSDHPDYEKLRLPVFGFPRPEDFKVDLIRRFTN</sequence>
<dbReference type="Pfam" id="PF00067">
    <property type="entry name" value="p450"/>
    <property type="match status" value="1"/>
</dbReference>
<keyword evidence="6 8" id="KW-0408">Iron</keyword>
<gene>
    <name evidence="9" type="ORF">CONCODRAFT_17189</name>
</gene>
<evidence type="ECO:0000256" key="1">
    <source>
        <dbReference type="ARBA" id="ARBA00001971"/>
    </source>
</evidence>
<keyword evidence="5" id="KW-0560">Oxidoreductase</keyword>
<dbReference type="Proteomes" id="UP000070444">
    <property type="component" value="Unassembled WGS sequence"/>
</dbReference>
<keyword evidence="4 8" id="KW-0479">Metal-binding</keyword>
<dbReference type="InterPro" id="IPR036396">
    <property type="entry name" value="Cyt_P450_sf"/>
</dbReference>
<evidence type="ECO:0000313" key="10">
    <source>
        <dbReference type="Proteomes" id="UP000070444"/>
    </source>
</evidence>
<dbReference type="GO" id="GO:0005506">
    <property type="term" value="F:iron ion binding"/>
    <property type="evidence" value="ECO:0007669"/>
    <property type="project" value="InterPro"/>
</dbReference>
<evidence type="ECO:0000256" key="2">
    <source>
        <dbReference type="ARBA" id="ARBA00010617"/>
    </source>
</evidence>